<evidence type="ECO:0000313" key="2">
    <source>
        <dbReference type="Proteomes" id="UP000001338"/>
    </source>
</evidence>
<protein>
    <submittedName>
        <fullName evidence="1">Uncharacterized protein</fullName>
    </submittedName>
</protein>
<proteinExistence type="predicted"/>
<organism evidence="1 2">
    <name type="scientific">Leptospira weilii str. 2006001853</name>
    <dbReference type="NCBI Taxonomy" id="1001589"/>
    <lineage>
        <taxon>Bacteria</taxon>
        <taxon>Pseudomonadati</taxon>
        <taxon>Spirochaetota</taxon>
        <taxon>Spirochaetia</taxon>
        <taxon>Leptospirales</taxon>
        <taxon>Leptospiraceae</taxon>
        <taxon>Leptospira</taxon>
    </lineage>
</organism>
<sequence length="81" mass="9776">MTTTERIVFLRQALYTKYSDEVLRELGEEASSAERWKRLAEKALGRSAIFQAYIERRDYISDFAEWQNEELVEERIRQEKK</sequence>
<dbReference type="Proteomes" id="UP000001338">
    <property type="component" value="Unassembled WGS sequence"/>
</dbReference>
<name>A0A828Z7E9_9LEPT</name>
<dbReference type="AlphaFoldDB" id="A0A828Z7E9"/>
<comment type="caution">
    <text evidence="1">The sequence shown here is derived from an EMBL/GenBank/DDBJ whole genome shotgun (WGS) entry which is preliminary data.</text>
</comment>
<dbReference type="GeneID" id="61113372"/>
<accession>A0A828Z7E9</accession>
<gene>
    <name evidence="1" type="ORF">LEP1GSC036_3907</name>
</gene>
<dbReference type="EMBL" id="AFLV02000005">
    <property type="protein sequence ID" value="EKR66311.1"/>
    <property type="molecule type" value="Genomic_DNA"/>
</dbReference>
<dbReference type="RefSeq" id="WP_004498537.1">
    <property type="nucleotide sequence ID" value="NZ_AFLV02000005.1"/>
</dbReference>
<reference evidence="1 2" key="1">
    <citation type="submission" date="2012-10" db="EMBL/GenBank/DDBJ databases">
        <authorList>
            <person name="Harkins D.M."/>
            <person name="Durkin A.S."/>
            <person name="Brinkac L.M."/>
            <person name="Haft D.H."/>
            <person name="Selengut J.D."/>
            <person name="Sanka R."/>
            <person name="DePew J."/>
            <person name="Purushe J."/>
            <person name="Whelen A.C."/>
            <person name="Vinetz J.M."/>
            <person name="Sutton G.G."/>
            <person name="Nierman W.C."/>
            <person name="Fouts D.E."/>
        </authorList>
    </citation>
    <scope>NUCLEOTIDE SEQUENCE [LARGE SCALE GENOMIC DNA]</scope>
    <source>
        <strain evidence="1 2">2006001853</strain>
    </source>
</reference>
<evidence type="ECO:0000313" key="1">
    <source>
        <dbReference type="EMBL" id="EKR66311.1"/>
    </source>
</evidence>